<dbReference type="AlphaFoldDB" id="A0A4P2VNX9"/>
<evidence type="ECO:0000256" key="4">
    <source>
        <dbReference type="ARBA" id="ARBA00022605"/>
    </source>
</evidence>
<protein>
    <recommendedName>
        <fullName evidence="3">diaminopimelate epimerase</fullName>
        <ecNumber evidence="3">5.1.1.7</ecNumber>
    </recommendedName>
</protein>
<dbReference type="SUPFAM" id="SSF54506">
    <property type="entry name" value="Diaminopimelate epimerase-like"/>
    <property type="match status" value="2"/>
</dbReference>
<evidence type="ECO:0000256" key="7">
    <source>
        <dbReference type="ARBA" id="ARBA00051712"/>
    </source>
</evidence>
<gene>
    <name evidence="9" type="ORF">JCM31447_18120</name>
</gene>
<comment type="similarity">
    <text evidence="2">Belongs to the diaminopimelate epimerase family.</text>
</comment>
<reference evidence="9 10" key="1">
    <citation type="submission" date="2018-12" db="EMBL/GenBank/DDBJ databases">
        <title>Rubrispira sanarue gen. nov., sp., nov., a member of the order Silvanigrellales, isolated from a brackish lake in Hamamatsu Japan.</title>
        <authorList>
            <person name="Maejima Y."/>
            <person name="Iino T."/>
            <person name="Muraguchi Y."/>
            <person name="Fukuda K."/>
            <person name="Nojiri H."/>
            <person name="Ohkuma M."/>
            <person name="Moriuchi R."/>
            <person name="Dohra H."/>
            <person name="Kimbara K."/>
            <person name="Shintani M."/>
        </authorList>
    </citation>
    <scope>NUCLEOTIDE SEQUENCE [LARGE SCALE GENOMIC DNA]</scope>
    <source>
        <strain evidence="9 10">RF1110005</strain>
    </source>
</reference>
<keyword evidence="4" id="KW-0028">Amino-acid biosynthesis</keyword>
<feature type="active site" evidence="8">
    <location>
        <position position="106"/>
    </location>
</feature>
<dbReference type="PANTHER" id="PTHR31689">
    <property type="entry name" value="DIAMINOPIMELATE EPIMERASE, CHLOROPLASTIC"/>
    <property type="match status" value="1"/>
</dbReference>
<evidence type="ECO:0000313" key="10">
    <source>
        <dbReference type="Proteomes" id="UP000291236"/>
    </source>
</evidence>
<evidence type="ECO:0000256" key="2">
    <source>
        <dbReference type="ARBA" id="ARBA00010219"/>
    </source>
</evidence>
<dbReference type="Pfam" id="PF01678">
    <property type="entry name" value="DAP_epimerase"/>
    <property type="match status" value="1"/>
</dbReference>
<sequence>MAKVLEEMYFEKMHGASNDFIFLDVNLYLKFVEISFAKSNAKVTNKTLFLREFVKNICHRSQGVGADGVVFFQYQQKSKSLAKKHNNKSAIQILIVNSDGSFAATCGNALRCLGLKLMRDKLWNGLEKLKIDRIHPDIFAFKIKEIDKDEEFMSEKSPFAVLISGKYTKKPDLALISVAMGVEKKVFLTPLVENSLIHFGSDIEFLTPIFVQLSNPHWVFISLRFNHFSLKQFEEFGQLAQAELRRKVLGESVPLANIGMLALSDKNNLDNYIERNIFPKNPEKKNQQTAQNWNLHVYERGAGLTACCGSGATAARIVLEFSERIPKALSHVYFKMPGGTVSIENEVIENEEQRVLSGEAQFVFQGLAKLTSFSK</sequence>
<evidence type="ECO:0000256" key="6">
    <source>
        <dbReference type="ARBA" id="ARBA00023235"/>
    </source>
</evidence>
<dbReference type="PROSITE" id="PS01326">
    <property type="entry name" value="DAP_EPIMERASE"/>
    <property type="match status" value="1"/>
</dbReference>
<accession>A0A4P2VNX9</accession>
<dbReference type="KEGG" id="sbf:JCM31447_18120"/>
<proteinExistence type="inferred from homology"/>
<dbReference type="GO" id="GO:0009089">
    <property type="term" value="P:lysine biosynthetic process via diaminopimelate"/>
    <property type="evidence" value="ECO:0007669"/>
    <property type="project" value="UniProtKB-UniPathway"/>
</dbReference>
<dbReference type="EMBL" id="AP019368">
    <property type="protein sequence ID" value="BBH53369.1"/>
    <property type="molecule type" value="Genomic_DNA"/>
</dbReference>
<dbReference type="GO" id="GO:0005829">
    <property type="term" value="C:cytosol"/>
    <property type="evidence" value="ECO:0007669"/>
    <property type="project" value="TreeGrafter"/>
</dbReference>
<dbReference type="Gene3D" id="3.10.310.10">
    <property type="entry name" value="Diaminopimelate Epimerase, Chain A, domain 1"/>
    <property type="match status" value="2"/>
</dbReference>
<dbReference type="OrthoDB" id="9805408at2"/>
<dbReference type="Proteomes" id="UP000291236">
    <property type="component" value="Chromosome"/>
</dbReference>
<evidence type="ECO:0000256" key="1">
    <source>
        <dbReference type="ARBA" id="ARBA00005196"/>
    </source>
</evidence>
<evidence type="ECO:0000313" key="9">
    <source>
        <dbReference type="EMBL" id="BBH53369.1"/>
    </source>
</evidence>
<keyword evidence="6" id="KW-0413">Isomerase</keyword>
<dbReference type="UniPathway" id="UPA00034">
    <property type="reaction ID" value="UER00025"/>
</dbReference>
<dbReference type="RefSeq" id="WP_130609066.1">
    <property type="nucleotide sequence ID" value="NZ_AP019368.1"/>
</dbReference>
<name>A0A4P2VNX9_FLUSA</name>
<dbReference type="PANTHER" id="PTHR31689:SF0">
    <property type="entry name" value="DIAMINOPIMELATE EPIMERASE"/>
    <property type="match status" value="1"/>
</dbReference>
<dbReference type="InterPro" id="IPR001653">
    <property type="entry name" value="DAP_epimerase_DapF"/>
</dbReference>
<evidence type="ECO:0000256" key="8">
    <source>
        <dbReference type="PROSITE-ProRule" id="PRU10125"/>
    </source>
</evidence>
<evidence type="ECO:0000256" key="5">
    <source>
        <dbReference type="ARBA" id="ARBA00023154"/>
    </source>
</evidence>
<evidence type="ECO:0000256" key="3">
    <source>
        <dbReference type="ARBA" id="ARBA00013080"/>
    </source>
</evidence>
<comment type="pathway">
    <text evidence="1">Amino-acid biosynthesis; L-lysine biosynthesis via DAP pathway; DL-2,6-diaminopimelate from LL-2,6-diaminopimelate: step 1/1.</text>
</comment>
<dbReference type="GO" id="GO:0008837">
    <property type="term" value="F:diaminopimelate epimerase activity"/>
    <property type="evidence" value="ECO:0007669"/>
    <property type="project" value="UniProtKB-EC"/>
</dbReference>
<keyword evidence="5" id="KW-0457">Lysine biosynthesis</keyword>
<comment type="catalytic activity">
    <reaction evidence="7">
        <text>(2S,6S)-2,6-diaminopimelate = meso-2,6-diaminopimelate</text>
        <dbReference type="Rhea" id="RHEA:15393"/>
        <dbReference type="ChEBI" id="CHEBI:57609"/>
        <dbReference type="ChEBI" id="CHEBI:57791"/>
        <dbReference type="EC" id="5.1.1.7"/>
    </reaction>
</comment>
<keyword evidence="10" id="KW-1185">Reference proteome</keyword>
<dbReference type="InterPro" id="IPR018510">
    <property type="entry name" value="DAP_epimerase_AS"/>
</dbReference>
<dbReference type="EC" id="5.1.1.7" evidence="3"/>
<organism evidence="9 10">
    <name type="scientific">Fluviispira sanaruensis</name>
    <dbReference type="NCBI Taxonomy" id="2493639"/>
    <lineage>
        <taxon>Bacteria</taxon>
        <taxon>Pseudomonadati</taxon>
        <taxon>Bdellovibrionota</taxon>
        <taxon>Oligoflexia</taxon>
        <taxon>Silvanigrellales</taxon>
        <taxon>Silvanigrellaceae</taxon>
        <taxon>Fluviispira</taxon>
    </lineage>
</organism>